<dbReference type="AlphaFoldDB" id="A0A497E560"/>
<gene>
    <name evidence="1" type="ORF">DRJ00_07095</name>
</gene>
<sequence length="72" mass="8359">MLIIIYLVLYKKGLYLKLTSSSISKIDLIRDELLIYVKSVPAYLLTLKQKLATEDQILIPIIKRLKSLVIRQ</sequence>
<organism evidence="1 2">
    <name type="scientific">Aerophobetes bacterium</name>
    <dbReference type="NCBI Taxonomy" id="2030807"/>
    <lineage>
        <taxon>Bacteria</taxon>
        <taxon>Candidatus Aerophobota</taxon>
    </lineage>
</organism>
<protein>
    <submittedName>
        <fullName evidence="1">Uncharacterized protein</fullName>
    </submittedName>
</protein>
<evidence type="ECO:0000313" key="1">
    <source>
        <dbReference type="EMBL" id="RLE07990.1"/>
    </source>
</evidence>
<dbReference type="EMBL" id="QMPZ01000125">
    <property type="protein sequence ID" value="RLE07990.1"/>
    <property type="molecule type" value="Genomic_DNA"/>
</dbReference>
<proteinExistence type="predicted"/>
<accession>A0A497E560</accession>
<reference evidence="1 2" key="1">
    <citation type="submission" date="2018-06" db="EMBL/GenBank/DDBJ databases">
        <title>Extensive metabolic versatility and redundancy in microbially diverse, dynamic hydrothermal sediments.</title>
        <authorList>
            <person name="Dombrowski N."/>
            <person name="Teske A."/>
            <person name="Baker B.J."/>
        </authorList>
    </citation>
    <scope>NUCLEOTIDE SEQUENCE [LARGE SCALE GENOMIC DNA]</scope>
    <source>
        <strain evidence="1">B47_G16</strain>
    </source>
</reference>
<evidence type="ECO:0000313" key="2">
    <source>
        <dbReference type="Proteomes" id="UP000279422"/>
    </source>
</evidence>
<dbReference type="Proteomes" id="UP000279422">
    <property type="component" value="Unassembled WGS sequence"/>
</dbReference>
<name>A0A497E560_UNCAE</name>
<comment type="caution">
    <text evidence="1">The sequence shown here is derived from an EMBL/GenBank/DDBJ whole genome shotgun (WGS) entry which is preliminary data.</text>
</comment>